<dbReference type="PROSITE" id="PS50043">
    <property type="entry name" value="HTH_LUXR_2"/>
    <property type="match status" value="1"/>
</dbReference>
<dbReference type="InterPro" id="IPR036388">
    <property type="entry name" value="WH-like_DNA-bd_sf"/>
</dbReference>
<dbReference type="OrthoDB" id="466901at2"/>
<dbReference type="EMBL" id="DS989850">
    <property type="protein sequence ID" value="EDX75121.1"/>
    <property type="molecule type" value="Genomic_DNA"/>
</dbReference>
<proteinExistence type="predicted"/>
<dbReference type="SMART" id="SM00421">
    <property type="entry name" value="HTH_LUXR"/>
    <property type="match status" value="1"/>
</dbReference>
<dbReference type="RefSeq" id="WP_006101395.1">
    <property type="nucleotide sequence ID" value="NZ_DS989850.1"/>
</dbReference>
<dbReference type="Proteomes" id="UP000003835">
    <property type="component" value="Unassembled WGS sequence"/>
</dbReference>
<reference evidence="8 9" key="1">
    <citation type="submission" date="2008-07" db="EMBL/GenBank/DDBJ databases">
        <authorList>
            <person name="Tandeau de Marsac N."/>
            <person name="Ferriera S."/>
            <person name="Johnson J."/>
            <person name="Kravitz S."/>
            <person name="Beeson K."/>
            <person name="Sutton G."/>
            <person name="Rogers Y.-H."/>
            <person name="Friedman R."/>
            <person name="Frazier M."/>
            <person name="Venter J.C."/>
        </authorList>
    </citation>
    <scope>NUCLEOTIDE SEQUENCE [LARGE SCALE GENOMIC DNA]</scope>
    <source>
        <strain evidence="8 9">PCC 7420</strain>
    </source>
</reference>
<feature type="domain" description="HTH luxR-type" evidence="6">
    <location>
        <begin position="149"/>
        <end position="214"/>
    </location>
</feature>
<dbReference type="HOGENOM" id="CLU_000445_90_4_3"/>
<dbReference type="InterPro" id="IPR011006">
    <property type="entry name" value="CheY-like_superfamily"/>
</dbReference>
<dbReference type="GO" id="GO:0005829">
    <property type="term" value="C:cytosol"/>
    <property type="evidence" value="ECO:0007669"/>
    <property type="project" value="TreeGrafter"/>
</dbReference>
<sequence length="216" mass="24119">MKDNGVRTNKRLLLIDDDPNLILLVKDYLEFRGYDVITAENGREALDVLAQDIPDMIICDVMMPEMDGYALVEYVRQDPSMNWVPVLFLSAKGQSNDRVKGLNTGADVYMVKPFEPEELVAQVESSLRQASRLTTRPQTPGGEPPSNIQVPANVELTPTELKVVQFVARGLANREIAQELNVSQRTIESHVSNMLGKTGLHNRTELARWAIESSQA</sequence>
<feature type="region of interest" description="Disordered" evidence="5">
    <location>
        <begin position="128"/>
        <end position="149"/>
    </location>
</feature>
<dbReference type="Pfam" id="PF00196">
    <property type="entry name" value="GerE"/>
    <property type="match status" value="1"/>
</dbReference>
<dbReference type="CDD" id="cd17574">
    <property type="entry name" value="REC_OmpR"/>
    <property type="match status" value="1"/>
</dbReference>
<dbReference type="Gene3D" id="1.10.10.10">
    <property type="entry name" value="Winged helix-like DNA-binding domain superfamily/Winged helix DNA-binding domain"/>
    <property type="match status" value="1"/>
</dbReference>
<dbReference type="GO" id="GO:0000156">
    <property type="term" value="F:phosphorelay response regulator activity"/>
    <property type="evidence" value="ECO:0007669"/>
    <property type="project" value="TreeGrafter"/>
</dbReference>
<keyword evidence="3" id="KW-0804">Transcription</keyword>
<evidence type="ECO:0000259" key="6">
    <source>
        <dbReference type="PROSITE" id="PS50043"/>
    </source>
</evidence>
<dbReference type="PANTHER" id="PTHR48111:SF67">
    <property type="entry name" value="TRANSCRIPTIONAL REGULATORY PROTEIN TCTD"/>
    <property type="match status" value="1"/>
</dbReference>
<keyword evidence="2" id="KW-0238">DNA-binding</keyword>
<dbReference type="PROSITE" id="PS50110">
    <property type="entry name" value="RESPONSE_REGULATORY"/>
    <property type="match status" value="1"/>
</dbReference>
<dbReference type="GO" id="GO:0032993">
    <property type="term" value="C:protein-DNA complex"/>
    <property type="evidence" value="ECO:0007669"/>
    <property type="project" value="TreeGrafter"/>
</dbReference>
<dbReference type="PROSITE" id="PS00622">
    <property type="entry name" value="HTH_LUXR_1"/>
    <property type="match status" value="1"/>
</dbReference>
<dbReference type="InterPro" id="IPR039420">
    <property type="entry name" value="WalR-like"/>
</dbReference>
<evidence type="ECO:0000313" key="8">
    <source>
        <dbReference type="EMBL" id="EDX75121.1"/>
    </source>
</evidence>
<dbReference type="Pfam" id="PF00072">
    <property type="entry name" value="Response_reg"/>
    <property type="match status" value="1"/>
</dbReference>
<dbReference type="InterPro" id="IPR016032">
    <property type="entry name" value="Sig_transdc_resp-reg_C-effctor"/>
</dbReference>
<feature type="domain" description="Response regulatory" evidence="7">
    <location>
        <begin position="11"/>
        <end position="127"/>
    </location>
</feature>
<dbReference type="CDD" id="cd06170">
    <property type="entry name" value="LuxR_C_like"/>
    <property type="match status" value="1"/>
</dbReference>
<dbReference type="STRING" id="118168.MC7420_2125"/>
<dbReference type="PANTHER" id="PTHR48111">
    <property type="entry name" value="REGULATOR OF RPOS"/>
    <property type="match status" value="1"/>
</dbReference>
<dbReference type="SUPFAM" id="SSF52172">
    <property type="entry name" value="CheY-like"/>
    <property type="match status" value="1"/>
</dbReference>
<protein>
    <submittedName>
        <fullName evidence="8">Response regulator receiver domain protein</fullName>
    </submittedName>
</protein>
<feature type="modified residue" description="4-aspartylphosphate" evidence="4">
    <location>
        <position position="60"/>
    </location>
</feature>
<dbReference type="InterPro" id="IPR001789">
    <property type="entry name" value="Sig_transdc_resp-reg_receiver"/>
</dbReference>
<keyword evidence="1" id="KW-0805">Transcription regulation</keyword>
<evidence type="ECO:0000256" key="5">
    <source>
        <dbReference type="SAM" id="MobiDB-lite"/>
    </source>
</evidence>
<keyword evidence="4" id="KW-0597">Phosphoprotein</keyword>
<dbReference type="SUPFAM" id="SSF46894">
    <property type="entry name" value="C-terminal effector domain of the bipartite response regulators"/>
    <property type="match status" value="1"/>
</dbReference>
<dbReference type="PRINTS" id="PR00038">
    <property type="entry name" value="HTHLUXR"/>
</dbReference>
<feature type="compositionally biased region" description="Polar residues" evidence="5">
    <location>
        <begin position="128"/>
        <end position="138"/>
    </location>
</feature>
<dbReference type="SMART" id="SM00448">
    <property type="entry name" value="REC"/>
    <property type="match status" value="1"/>
</dbReference>
<dbReference type="AlphaFoldDB" id="B4VS85"/>
<accession>B4VS85</accession>
<evidence type="ECO:0000259" key="7">
    <source>
        <dbReference type="PROSITE" id="PS50110"/>
    </source>
</evidence>
<evidence type="ECO:0000256" key="4">
    <source>
        <dbReference type="PROSITE-ProRule" id="PRU00169"/>
    </source>
</evidence>
<dbReference type="Gene3D" id="3.40.50.2300">
    <property type="match status" value="1"/>
</dbReference>
<evidence type="ECO:0000313" key="9">
    <source>
        <dbReference type="Proteomes" id="UP000003835"/>
    </source>
</evidence>
<organism evidence="8 9">
    <name type="scientific">Coleofasciculus chthonoplastes PCC 7420</name>
    <dbReference type="NCBI Taxonomy" id="118168"/>
    <lineage>
        <taxon>Bacteria</taxon>
        <taxon>Bacillati</taxon>
        <taxon>Cyanobacteriota</taxon>
        <taxon>Cyanophyceae</taxon>
        <taxon>Coleofasciculales</taxon>
        <taxon>Coleofasciculaceae</taxon>
        <taxon>Coleofasciculus</taxon>
    </lineage>
</organism>
<dbReference type="eggNOG" id="COG2197">
    <property type="taxonomic scope" value="Bacteria"/>
</dbReference>
<gene>
    <name evidence="8" type="ORF">MC7420_2125</name>
</gene>
<dbReference type="GO" id="GO:0006355">
    <property type="term" value="P:regulation of DNA-templated transcription"/>
    <property type="evidence" value="ECO:0007669"/>
    <property type="project" value="InterPro"/>
</dbReference>
<dbReference type="InterPro" id="IPR000792">
    <property type="entry name" value="Tscrpt_reg_LuxR_C"/>
</dbReference>
<keyword evidence="9" id="KW-1185">Reference proteome</keyword>
<evidence type="ECO:0000256" key="3">
    <source>
        <dbReference type="ARBA" id="ARBA00023163"/>
    </source>
</evidence>
<evidence type="ECO:0000256" key="2">
    <source>
        <dbReference type="ARBA" id="ARBA00023125"/>
    </source>
</evidence>
<evidence type="ECO:0000256" key="1">
    <source>
        <dbReference type="ARBA" id="ARBA00023015"/>
    </source>
</evidence>
<dbReference type="GO" id="GO:0000976">
    <property type="term" value="F:transcription cis-regulatory region binding"/>
    <property type="evidence" value="ECO:0007669"/>
    <property type="project" value="TreeGrafter"/>
</dbReference>
<name>B4VS85_9CYAN</name>